<gene>
    <name evidence="1" type="ORF">BDQ12DRAFT_645626</name>
</gene>
<organism evidence="1 2">
    <name type="scientific">Crucibulum laeve</name>
    <dbReference type="NCBI Taxonomy" id="68775"/>
    <lineage>
        <taxon>Eukaryota</taxon>
        <taxon>Fungi</taxon>
        <taxon>Dikarya</taxon>
        <taxon>Basidiomycota</taxon>
        <taxon>Agaricomycotina</taxon>
        <taxon>Agaricomycetes</taxon>
        <taxon>Agaricomycetidae</taxon>
        <taxon>Agaricales</taxon>
        <taxon>Agaricineae</taxon>
        <taxon>Nidulariaceae</taxon>
        <taxon>Crucibulum</taxon>
    </lineage>
</organism>
<name>A0A5C3MA42_9AGAR</name>
<reference evidence="1 2" key="1">
    <citation type="journal article" date="2019" name="Nat. Ecol. Evol.">
        <title>Megaphylogeny resolves global patterns of mushroom evolution.</title>
        <authorList>
            <person name="Varga T."/>
            <person name="Krizsan K."/>
            <person name="Foldi C."/>
            <person name="Dima B."/>
            <person name="Sanchez-Garcia M."/>
            <person name="Sanchez-Ramirez S."/>
            <person name="Szollosi G.J."/>
            <person name="Szarkandi J.G."/>
            <person name="Papp V."/>
            <person name="Albert L."/>
            <person name="Andreopoulos W."/>
            <person name="Angelini C."/>
            <person name="Antonin V."/>
            <person name="Barry K.W."/>
            <person name="Bougher N.L."/>
            <person name="Buchanan P."/>
            <person name="Buyck B."/>
            <person name="Bense V."/>
            <person name="Catcheside P."/>
            <person name="Chovatia M."/>
            <person name="Cooper J."/>
            <person name="Damon W."/>
            <person name="Desjardin D."/>
            <person name="Finy P."/>
            <person name="Geml J."/>
            <person name="Haridas S."/>
            <person name="Hughes K."/>
            <person name="Justo A."/>
            <person name="Karasinski D."/>
            <person name="Kautmanova I."/>
            <person name="Kiss B."/>
            <person name="Kocsube S."/>
            <person name="Kotiranta H."/>
            <person name="LaButti K.M."/>
            <person name="Lechner B.E."/>
            <person name="Liimatainen K."/>
            <person name="Lipzen A."/>
            <person name="Lukacs Z."/>
            <person name="Mihaltcheva S."/>
            <person name="Morgado L.N."/>
            <person name="Niskanen T."/>
            <person name="Noordeloos M.E."/>
            <person name="Ohm R.A."/>
            <person name="Ortiz-Santana B."/>
            <person name="Ovrebo C."/>
            <person name="Racz N."/>
            <person name="Riley R."/>
            <person name="Savchenko A."/>
            <person name="Shiryaev A."/>
            <person name="Soop K."/>
            <person name="Spirin V."/>
            <person name="Szebenyi C."/>
            <person name="Tomsovsky M."/>
            <person name="Tulloss R.E."/>
            <person name="Uehling J."/>
            <person name="Grigoriev I.V."/>
            <person name="Vagvolgyi C."/>
            <person name="Papp T."/>
            <person name="Martin F.M."/>
            <person name="Miettinen O."/>
            <person name="Hibbett D.S."/>
            <person name="Nagy L.G."/>
        </authorList>
    </citation>
    <scope>NUCLEOTIDE SEQUENCE [LARGE SCALE GENOMIC DNA]</scope>
    <source>
        <strain evidence="1 2">CBS 166.37</strain>
    </source>
</reference>
<evidence type="ECO:0000313" key="1">
    <source>
        <dbReference type="EMBL" id="TFK42140.1"/>
    </source>
</evidence>
<accession>A0A5C3MA42</accession>
<protein>
    <submittedName>
        <fullName evidence="1">Uncharacterized protein</fullName>
    </submittedName>
</protein>
<proteinExistence type="predicted"/>
<dbReference type="AlphaFoldDB" id="A0A5C3MA42"/>
<dbReference type="OrthoDB" id="3365698at2759"/>
<dbReference type="EMBL" id="ML213593">
    <property type="protein sequence ID" value="TFK42140.1"/>
    <property type="molecule type" value="Genomic_DNA"/>
</dbReference>
<sequence>MLAEFASRLHTNYVPSDREISHIKQLLVEPQMGLLTLDKEIQRVQGLLNDLLLKRDALQRMLKAHEALISIPRRLPRDILQEIFLHCLPTDRNAVMSCKEAPLLLGRICSNWRTIVYATPQLWSSVHICVFECESFGFLPDLGIDYETYLTLSERIRCSRIQAVRDWLNRAGSCPLSISYYTIPGTPHWNGTDYEMYPDHIMKILLKFSRQ</sequence>
<dbReference type="Proteomes" id="UP000308652">
    <property type="component" value="Unassembled WGS sequence"/>
</dbReference>
<evidence type="ECO:0000313" key="2">
    <source>
        <dbReference type="Proteomes" id="UP000308652"/>
    </source>
</evidence>
<keyword evidence="2" id="KW-1185">Reference proteome</keyword>